<dbReference type="EMBL" id="CABPRZ010000030">
    <property type="protein sequence ID" value="VVE55066.1"/>
    <property type="molecule type" value="Genomic_DNA"/>
</dbReference>
<name>A0A5E4Z1T1_9BURK</name>
<dbReference type="OrthoDB" id="9152211at2"/>
<dbReference type="AlphaFoldDB" id="A0A5E4Z1T1"/>
<evidence type="ECO:0000313" key="2">
    <source>
        <dbReference type="Proteomes" id="UP000414233"/>
    </source>
</evidence>
<keyword evidence="2" id="KW-1185">Reference proteome</keyword>
<dbReference type="RefSeq" id="WP_150699628.1">
    <property type="nucleotide sequence ID" value="NZ_CABPRZ010000030.1"/>
</dbReference>
<protein>
    <submittedName>
        <fullName evidence="1">Uncharacterized protein</fullName>
    </submittedName>
</protein>
<dbReference type="Proteomes" id="UP000414233">
    <property type="component" value="Unassembled WGS sequence"/>
</dbReference>
<proteinExistence type="predicted"/>
<gene>
    <name evidence="1" type="ORF">PTE30175_04875</name>
</gene>
<evidence type="ECO:0000313" key="1">
    <source>
        <dbReference type="EMBL" id="VVE55066.1"/>
    </source>
</evidence>
<organism evidence="1 2">
    <name type="scientific">Pandoraea terrae</name>
    <dbReference type="NCBI Taxonomy" id="1537710"/>
    <lineage>
        <taxon>Bacteria</taxon>
        <taxon>Pseudomonadati</taxon>
        <taxon>Pseudomonadota</taxon>
        <taxon>Betaproteobacteria</taxon>
        <taxon>Burkholderiales</taxon>
        <taxon>Burkholderiaceae</taxon>
        <taxon>Pandoraea</taxon>
    </lineage>
</organism>
<reference evidence="1 2" key="1">
    <citation type="submission" date="2019-08" db="EMBL/GenBank/DDBJ databases">
        <authorList>
            <person name="Peeters C."/>
        </authorList>
    </citation>
    <scope>NUCLEOTIDE SEQUENCE [LARGE SCALE GENOMIC DNA]</scope>
    <source>
        <strain evidence="1 2">LMG 30175</strain>
    </source>
</reference>
<accession>A0A5E4Z1T1</accession>
<sequence length="242" mass="27426">MEIVWKFENSDVERVRQFVSAHRAHPFVRGRVEKNVRGAREGVKKNDFWRAYVGCLVTTQQSSGDDSYVSKFLKSRSELLRFSAWSGEGFQLSEIEAELRGAGLRRNKTIAKQMLETVHLLQEGEWGNATAQLSSLLGADVSRKEERCVAEYFAKKYAGLGPKQSRNLLQTLGLTKYEIPLDSRVSKALQKLGFPIKLTAQSLACKHFYVFTLDAVQELCVRADVYPCEFDACAFVSEEKRT</sequence>